<dbReference type="STRING" id="1071383.J7SAH1"/>
<dbReference type="KEGG" id="kng:KNAG_0J00780"/>
<dbReference type="Pfam" id="PF00660">
    <property type="entry name" value="SRP1_TIP1"/>
    <property type="match status" value="1"/>
</dbReference>
<comment type="subcellular location">
    <subcellularLocation>
        <location evidence="1">Cell envelope</location>
    </subcellularLocation>
</comment>
<dbReference type="OrthoDB" id="4069694at2759"/>
<reference evidence="5 6" key="1">
    <citation type="journal article" date="2011" name="Proc. Natl. Acad. Sci. U.S.A.">
        <title>Evolutionary erosion of yeast sex chromosomes by mating-type switching accidents.</title>
        <authorList>
            <person name="Gordon J.L."/>
            <person name="Armisen D."/>
            <person name="Proux-Wera E."/>
            <person name="Oheigeartaigh S.S."/>
            <person name="Byrne K.P."/>
            <person name="Wolfe K.H."/>
        </authorList>
    </citation>
    <scope>NUCLEOTIDE SEQUENCE [LARGE SCALE GENOMIC DNA]</scope>
    <source>
        <strain evidence="6">ATCC MYA-139 / BCRC 22969 / CBS 8797 / CCRC 22969 / KCTC 17520 / NBRC 10181 / NCYC 3082</strain>
    </source>
</reference>
<feature type="signal peptide" evidence="4">
    <location>
        <begin position="1"/>
        <end position="19"/>
    </location>
</feature>
<dbReference type="PANTHER" id="PTHR31002:SF34">
    <property type="entry name" value="CELL WALL PROTEIN CWP1-RELATED"/>
    <property type="match status" value="1"/>
</dbReference>
<reference evidence="6" key="2">
    <citation type="submission" date="2012-08" db="EMBL/GenBank/DDBJ databases">
        <title>Genome sequence of Kazachstania naganishii.</title>
        <authorList>
            <person name="Gordon J.L."/>
            <person name="Armisen D."/>
            <person name="Proux-Wera E."/>
            <person name="OhEigeartaigh S.S."/>
            <person name="Byrne K.P."/>
            <person name="Wolfe K.H."/>
        </authorList>
    </citation>
    <scope>NUCLEOTIDE SEQUENCE [LARGE SCALE GENOMIC DNA]</scope>
    <source>
        <strain evidence="6">ATCC MYA-139 / BCRC 22969 / CBS 8797 / CCRC 22969 / KCTC 17520 / NBRC 10181 / NCYC 3082</strain>
    </source>
</reference>
<dbReference type="GO" id="GO:0005199">
    <property type="term" value="F:structural constituent of cell wall"/>
    <property type="evidence" value="ECO:0007669"/>
    <property type="project" value="InterPro"/>
</dbReference>
<keyword evidence="6" id="KW-1185">Reference proteome</keyword>
<dbReference type="HOGENOM" id="CLU_071083_1_1_1"/>
<dbReference type="Proteomes" id="UP000006310">
    <property type="component" value="Chromosome 10"/>
</dbReference>
<evidence type="ECO:0000256" key="4">
    <source>
        <dbReference type="SAM" id="SignalP"/>
    </source>
</evidence>
<dbReference type="GO" id="GO:0031505">
    <property type="term" value="P:fungal-type cell wall organization"/>
    <property type="evidence" value="ECO:0007669"/>
    <property type="project" value="TreeGrafter"/>
</dbReference>
<dbReference type="RefSeq" id="XP_022466406.1">
    <property type="nucleotide sequence ID" value="XM_022610073.1"/>
</dbReference>
<keyword evidence="2 4" id="KW-0732">Signal</keyword>
<evidence type="ECO:0008006" key="7">
    <source>
        <dbReference type="Google" id="ProtNLM"/>
    </source>
</evidence>
<feature type="region of interest" description="Disordered" evidence="3">
    <location>
        <begin position="114"/>
        <end position="159"/>
    </location>
</feature>
<evidence type="ECO:0000256" key="1">
    <source>
        <dbReference type="ARBA" id="ARBA00004196"/>
    </source>
</evidence>
<dbReference type="InterPro" id="IPR000992">
    <property type="entry name" value="SRP1_TIP1"/>
</dbReference>
<name>J7SAH1_HUIN7</name>
<dbReference type="GO" id="GO:0000324">
    <property type="term" value="C:fungal-type vacuole"/>
    <property type="evidence" value="ECO:0007669"/>
    <property type="project" value="TreeGrafter"/>
</dbReference>
<dbReference type="GO" id="GO:0009277">
    <property type="term" value="C:fungal-type cell wall"/>
    <property type="evidence" value="ECO:0007669"/>
    <property type="project" value="TreeGrafter"/>
</dbReference>
<evidence type="ECO:0000313" key="5">
    <source>
        <dbReference type="EMBL" id="CCK72161.1"/>
    </source>
</evidence>
<sequence length="209" mass="21542">MQFATFIAAIASSAAIASALTDEQSAEIYAIVQDINSNQAQYIGLEMNTGGFQIPPQLLSMYQQVLTYKDDSYTSLFTALDYNMITSTITGLSWYNERLAPALSSVRAKYNTAEATTSAKATTTTSAKETTTSAEATTSSKATTSAAPSSSAKASSSSAASKATTQAVSQITDGQIQQTASVHQQSANGAIKNAAGVGAGFLAAAALLM</sequence>
<organism evidence="5 6">
    <name type="scientific">Huiozyma naganishii (strain ATCC MYA-139 / BCRC 22969 / CBS 8797 / KCTC 17520 / NBRC 10181 / NCYC 3082 / Yp74L-3)</name>
    <name type="common">Yeast</name>
    <name type="synonym">Kazachstania naganishii</name>
    <dbReference type="NCBI Taxonomy" id="1071383"/>
    <lineage>
        <taxon>Eukaryota</taxon>
        <taxon>Fungi</taxon>
        <taxon>Dikarya</taxon>
        <taxon>Ascomycota</taxon>
        <taxon>Saccharomycotina</taxon>
        <taxon>Saccharomycetes</taxon>
        <taxon>Saccharomycetales</taxon>
        <taxon>Saccharomycetaceae</taxon>
        <taxon>Huiozyma</taxon>
    </lineage>
</organism>
<dbReference type="GeneID" id="34527916"/>
<evidence type="ECO:0000313" key="6">
    <source>
        <dbReference type="Proteomes" id="UP000006310"/>
    </source>
</evidence>
<dbReference type="AlphaFoldDB" id="J7SAH1"/>
<dbReference type="eggNOG" id="ENOG502RZ9R">
    <property type="taxonomic scope" value="Eukaryota"/>
</dbReference>
<dbReference type="EMBL" id="HE978323">
    <property type="protein sequence ID" value="CCK72161.1"/>
    <property type="molecule type" value="Genomic_DNA"/>
</dbReference>
<dbReference type="InterPro" id="IPR050788">
    <property type="entry name" value="Yeast_SRP1/TIP1_CWP"/>
</dbReference>
<dbReference type="PROSITE" id="PS50256">
    <property type="entry name" value="PIR_REPEAT_2"/>
    <property type="match status" value="1"/>
</dbReference>
<proteinExistence type="predicted"/>
<accession>J7SAH1</accession>
<protein>
    <recommendedName>
        <fullName evidence="7">Temperature shock-inducible protein 1</fullName>
    </recommendedName>
</protein>
<dbReference type="InterPro" id="IPR000420">
    <property type="entry name" value="Yeast_PIR_rpt"/>
</dbReference>
<evidence type="ECO:0000256" key="2">
    <source>
        <dbReference type="ARBA" id="ARBA00022729"/>
    </source>
</evidence>
<dbReference type="PANTHER" id="PTHR31002">
    <property type="entry name" value="SERIPAUPERIN"/>
    <property type="match status" value="1"/>
</dbReference>
<dbReference type="OMA" id="MAYTKIA"/>
<evidence type="ECO:0000256" key="3">
    <source>
        <dbReference type="SAM" id="MobiDB-lite"/>
    </source>
</evidence>
<gene>
    <name evidence="5" type="primary">KNAG0J00780</name>
    <name evidence="5" type="ordered locus">KNAG_0J00780</name>
</gene>
<feature type="chain" id="PRO_5003796650" description="Temperature shock-inducible protein 1" evidence="4">
    <location>
        <begin position="20"/>
        <end position="209"/>
    </location>
</feature>